<dbReference type="NCBIfam" id="NF003818">
    <property type="entry name" value="PRK05409.1"/>
    <property type="match status" value="1"/>
</dbReference>
<organism evidence="1 2">
    <name type="scientific">Igneacidithiobacillus copahuensis</name>
    <dbReference type="NCBI Taxonomy" id="2724909"/>
    <lineage>
        <taxon>Bacteria</taxon>
        <taxon>Pseudomonadati</taxon>
        <taxon>Pseudomonadota</taxon>
        <taxon>Acidithiobacillia</taxon>
        <taxon>Acidithiobacillales</taxon>
        <taxon>Acidithiobacillaceae</taxon>
        <taxon>Igneacidithiobacillus</taxon>
    </lineage>
</organism>
<comment type="caution">
    <text evidence="1">The sequence shown here is derived from an EMBL/GenBank/DDBJ whole genome shotgun (WGS) entry which is preliminary data.</text>
</comment>
<dbReference type="Proteomes" id="UP001197378">
    <property type="component" value="Unassembled WGS sequence"/>
</dbReference>
<keyword evidence="2" id="KW-1185">Reference proteome</keyword>
<dbReference type="RefSeq" id="WP_215870326.1">
    <property type="nucleotide sequence ID" value="NZ_JAAXYO010000037.1"/>
</dbReference>
<name>A0AAE2YNS9_9PROT</name>
<evidence type="ECO:0000313" key="1">
    <source>
        <dbReference type="EMBL" id="MBU2787241.1"/>
    </source>
</evidence>
<dbReference type="Gene3D" id="3.20.20.150">
    <property type="entry name" value="Divalent-metal-dependent TIM barrel enzymes"/>
    <property type="match status" value="1"/>
</dbReference>
<sequence length="272" mass="30933">MHSFTGIGLRAPHVEELLRTKPVISTLEVYSEDYLGADRKWIAELDEARADYPITLHGVGLSIGSSDPLNTRYLQRLRALIHRVDPLRVSDHLAWCSMDGQYFGDQYPIPRQHSVLQHLVSRIEMVQDFLKRPLLLENIAFYLQPEAEDQAEYSDLEFWCALATHSGCQMLLDVENLRINCRNHGGDPWNFLDGLPTDLVAEIHVAGGERLEFAERTLHVDTHSRRPGAQTRTLYAAACARFPDAVRILEWDTEIPKLPELLRVAQSLESVA</sequence>
<evidence type="ECO:0000313" key="2">
    <source>
        <dbReference type="Proteomes" id="UP001197378"/>
    </source>
</evidence>
<dbReference type="PANTHER" id="PTHR42194">
    <property type="entry name" value="UPF0276 PROTEIN HI_1600"/>
    <property type="match status" value="1"/>
</dbReference>
<accession>A0AAE2YNS9</accession>
<proteinExistence type="predicted"/>
<dbReference type="InterPro" id="IPR007801">
    <property type="entry name" value="MbnB/TglH/ChrH"/>
</dbReference>
<gene>
    <name evidence="1" type="ORF">HFQ13_03270</name>
</gene>
<protein>
    <submittedName>
        <fullName evidence="1">DUF692 domain-containing protein</fullName>
    </submittedName>
</protein>
<dbReference type="AlphaFoldDB" id="A0AAE2YNS9"/>
<dbReference type="PANTHER" id="PTHR42194:SF1">
    <property type="entry name" value="UPF0276 PROTEIN HI_1600"/>
    <property type="match status" value="1"/>
</dbReference>
<dbReference type="EMBL" id="JAAXYO010000037">
    <property type="protein sequence ID" value="MBU2787241.1"/>
    <property type="molecule type" value="Genomic_DNA"/>
</dbReference>
<dbReference type="Pfam" id="PF05114">
    <property type="entry name" value="MbnB_TglH_ChrH"/>
    <property type="match status" value="1"/>
</dbReference>
<reference evidence="1" key="1">
    <citation type="journal article" date="2021" name="ISME J.">
        <title>Genomic evolution of the class Acidithiobacillia: deep-branching Proteobacteria living in extreme acidic conditions.</title>
        <authorList>
            <person name="Moya-Beltran A."/>
            <person name="Beard S."/>
            <person name="Rojas-Villalobos C."/>
            <person name="Issotta F."/>
            <person name="Gallardo Y."/>
            <person name="Ulloa R."/>
            <person name="Giaveno A."/>
            <person name="Degli Esposti M."/>
            <person name="Johnson D.B."/>
            <person name="Quatrini R."/>
        </authorList>
    </citation>
    <scope>NUCLEOTIDE SEQUENCE</scope>
    <source>
        <strain evidence="1">VAN18-1</strain>
    </source>
</reference>